<feature type="signal peptide" evidence="1">
    <location>
        <begin position="1"/>
        <end position="30"/>
    </location>
</feature>
<dbReference type="AlphaFoldDB" id="A0A3P1CWI2"/>
<accession>A0A3P1CWI2</accession>
<dbReference type="Proteomes" id="UP000274271">
    <property type="component" value="Unassembled WGS sequence"/>
</dbReference>
<protein>
    <submittedName>
        <fullName evidence="3">DUF1080 domain-containing protein</fullName>
    </submittedName>
</protein>
<name>A0A3P1CWI2_9BACT</name>
<dbReference type="GO" id="GO:0016787">
    <property type="term" value="F:hydrolase activity"/>
    <property type="evidence" value="ECO:0007669"/>
    <property type="project" value="InterPro"/>
</dbReference>
<feature type="domain" description="3-keto-alpha-glucoside-1,2-lyase/3-keto-2-hydroxy-glucal hydratase" evidence="2">
    <location>
        <begin position="61"/>
        <end position="264"/>
    </location>
</feature>
<dbReference type="OrthoDB" id="929868at2"/>
<organism evidence="3 4">
    <name type="scientific">Larkinella knui</name>
    <dbReference type="NCBI Taxonomy" id="2025310"/>
    <lineage>
        <taxon>Bacteria</taxon>
        <taxon>Pseudomonadati</taxon>
        <taxon>Bacteroidota</taxon>
        <taxon>Cytophagia</taxon>
        <taxon>Cytophagales</taxon>
        <taxon>Spirosomataceae</taxon>
        <taxon>Larkinella</taxon>
    </lineage>
</organism>
<sequence>MKIAWKNRVRFFTLAGGLLTSCLLPGSAVKAQTVPAANPATRPAGGMGRLFPATVKDDSVGFVPIFDGKTLNGWEGDATFWRAENGILIGETTPTKVVRENNFLIWRGGKVKDFEIKFDFKINGTNSGMQYRSIELPEVGKWILKGYQADLDFTNLFTGNVHEERGRTGHVVLARRGEVTRAVDGPAFKSVAKIADPAMLRGVVNINGWNSYHIIARGPIMIHIINNQVMSIAIDEDSKNFVPEGLIGFQMHVGPPFMVQYRNILYKKIASK</sequence>
<keyword evidence="1" id="KW-0732">Signal</keyword>
<evidence type="ECO:0000256" key="1">
    <source>
        <dbReference type="SAM" id="SignalP"/>
    </source>
</evidence>
<comment type="caution">
    <text evidence="3">The sequence shown here is derived from an EMBL/GenBank/DDBJ whole genome shotgun (WGS) entry which is preliminary data.</text>
</comment>
<evidence type="ECO:0000259" key="2">
    <source>
        <dbReference type="Pfam" id="PF06439"/>
    </source>
</evidence>
<feature type="chain" id="PRO_5017981709" evidence="1">
    <location>
        <begin position="31"/>
        <end position="272"/>
    </location>
</feature>
<dbReference type="Gene3D" id="2.60.120.560">
    <property type="entry name" value="Exo-inulinase, domain 1"/>
    <property type="match status" value="1"/>
</dbReference>
<evidence type="ECO:0000313" key="4">
    <source>
        <dbReference type="Proteomes" id="UP000274271"/>
    </source>
</evidence>
<dbReference type="PROSITE" id="PS51257">
    <property type="entry name" value="PROKAR_LIPOPROTEIN"/>
    <property type="match status" value="1"/>
</dbReference>
<reference evidence="3 4" key="1">
    <citation type="submission" date="2018-11" db="EMBL/GenBank/DDBJ databases">
        <authorList>
            <person name="Zhou Z."/>
            <person name="Wang G."/>
        </authorList>
    </citation>
    <scope>NUCLEOTIDE SEQUENCE [LARGE SCALE GENOMIC DNA]</scope>
    <source>
        <strain evidence="3 4">KCTC42998</strain>
    </source>
</reference>
<dbReference type="EMBL" id="RQJP01000001">
    <property type="protein sequence ID" value="RRB17653.1"/>
    <property type="molecule type" value="Genomic_DNA"/>
</dbReference>
<keyword evidence="4" id="KW-1185">Reference proteome</keyword>
<dbReference type="InterPro" id="IPR010496">
    <property type="entry name" value="AL/BT2_dom"/>
</dbReference>
<proteinExistence type="predicted"/>
<gene>
    <name evidence="3" type="ORF">EHT87_05055</name>
</gene>
<dbReference type="Pfam" id="PF06439">
    <property type="entry name" value="3keto-disac_hyd"/>
    <property type="match status" value="1"/>
</dbReference>
<evidence type="ECO:0000313" key="3">
    <source>
        <dbReference type="EMBL" id="RRB17653.1"/>
    </source>
</evidence>